<dbReference type="Gene3D" id="3.30.830.10">
    <property type="entry name" value="Metalloenzyme, LuxS/M16 peptidase-like"/>
    <property type="match status" value="4"/>
</dbReference>
<dbReference type="EMBL" id="JANFAV010000014">
    <property type="protein sequence ID" value="MCW6536572.1"/>
    <property type="molecule type" value="Genomic_DNA"/>
</dbReference>
<dbReference type="PANTHER" id="PTHR11851:SF49">
    <property type="entry name" value="MITOCHONDRIAL-PROCESSING PEPTIDASE SUBUNIT ALPHA"/>
    <property type="match status" value="1"/>
</dbReference>
<reference evidence="6" key="1">
    <citation type="submission" date="2022-06" db="EMBL/GenBank/DDBJ databases">
        <title>Sphingomonas sp. nov. isolated from rhizosphere soil of tomato.</title>
        <authorList>
            <person name="Dong H."/>
            <person name="Gao R."/>
        </authorList>
    </citation>
    <scope>NUCLEOTIDE SEQUENCE</scope>
    <source>
        <strain evidence="6">MMSM24</strain>
    </source>
</reference>
<dbReference type="Pfam" id="PF00675">
    <property type="entry name" value="Peptidase_M16"/>
    <property type="match status" value="2"/>
</dbReference>
<organism evidence="6 7">
    <name type="scientific">Sphingomonas lycopersici</name>
    <dbReference type="NCBI Taxonomy" id="2951807"/>
    <lineage>
        <taxon>Bacteria</taxon>
        <taxon>Pseudomonadati</taxon>
        <taxon>Pseudomonadota</taxon>
        <taxon>Alphaproteobacteria</taxon>
        <taxon>Sphingomonadales</taxon>
        <taxon>Sphingomonadaceae</taxon>
        <taxon>Sphingomonas</taxon>
    </lineage>
</organism>
<feature type="domain" description="Peptidase M16 C-terminal" evidence="5">
    <location>
        <begin position="663"/>
        <end position="838"/>
    </location>
</feature>
<evidence type="ECO:0000256" key="1">
    <source>
        <dbReference type="ARBA" id="ARBA00007261"/>
    </source>
</evidence>
<name>A0AA41Z9T4_9SPHN</name>
<keyword evidence="7" id="KW-1185">Reference proteome</keyword>
<evidence type="ECO:0000256" key="2">
    <source>
        <dbReference type="ARBA" id="ARBA00023049"/>
    </source>
</evidence>
<dbReference type="PANTHER" id="PTHR11851">
    <property type="entry name" value="METALLOPROTEASE"/>
    <property type="match status" value="1"/>
</dbReference>
<dbReference type="Proteomes" id="UP001165565">
    <property type="component" value="Unassembled WGS sequence"/>
</dbReference>
<feature type="chain" id="PRO_5041234574" evidence="3">
    <location>
        <begin position="19"/>
        <end position="937"/>
    </location>
</feature>
<protein>
    <submittedName>
        <fullName evidence="6">Insulinase family protein</fullName>
    </submittedName>
</protein>
<dbReference type="RefSeq" id="WP_265270157.1">
    <property type="nucleotide sequence ID" value="NZ_JANFAV010000014.1"/>
</dbReference>
<comment type="caution">
    <text evidence="6">The sequence shown here is derived from an EMBL/GenBank/DDBJ whole genome shotgun (WGS) entry which is preliminary data.</text>
</comment>
<keyword evidence="2" id="KW-0482">Metalloprotease</keyword>
<accession>A0AA41Z9T4</accession>
<evidence type="ECO:0000259" key="4">
    <source>
        <dbReference type="Pfam" id="PF00675"/>
    </source>
</evidence>
<feature type="domain" description="Peptidase M16 C-terminal" evidence="5">
    <location>
        <begin position="198"/>
        <end position="375"/>
    </location>
</feature>
<dbReference type="InterPro" id="IPR011765">
    <property type="entry name" value="Pept_M16_N"/>
</dbReference>
<feature type="domain" description="Peptidase M16 N-terminal" evidence="4">
    <location>
        <begin position="510"/>
        <end position="622"/>
    </location>
</feature>
<keyword evidence="2" id="KW-0378">Hydrolase</keyword>
<keyword evidence="2" id="KW-0645">Protease</keyword>
<gene>
    <name evidence="6" type="ORF">NEE01_17480</name>
</gene>
<dbReference type="GO" id="GO:0046872">
    <property type="term" value="F:metal ion binding"/>
    <property type="evidence" value="ECO:0007669"/>
    <property type="project" value="InterPro"/>
</dbReference>
<dbReference type="InterPro" id="IPR007863">
    <property type="entry name" value="Peptidase_M16_C"/>
</dbReference>
<dbReference type="Pfam" id="PF05193">
    <property type="entry name" value="Peptidase_M16_C"/>
    <property type="match status" value="2"/>
</dbReference>
<dbReference type="InterPro" id="IPR050361">
    <property type="entry name" value="MPP/UQCRC_Complex"/>
</dbReference>
<dbReference type="InterPro" id="IPR011249">
    <property type="entry name" value="Metalloenz_LuxS/M16"/>
</dbReference>
<sequence>MRRILPLLLATIAAPALAEPPPPLPAVKPIAFTERTLANGLRVYAIRDTATPNVSVQMWYDVGGRDDPRGRSGFAHLFEHLMFKATRNLHAEQFDRLTEDVGGYNNASTGDDYTNYFEVVPANHLQRLLFAEADRMASLIVDPAGFASERDVVKEEFRQSVLARPYGKLDSLYLPALAYQHHPYARGVIGSIANLDAATIDDVRAFHATYYRPDNAILVVAGNFDPAALDRWVDQYFAPIKRPDQPIPRVAATEPVRTAPVAVTVHEPNTPLPAIALSYPLPPDRTADMPALMVMQAILARGESSRLHESLVYRAGLAQSVDATLDSRAGPGKLDIIAIAAGGKTADAVEQALRGEIARMRNAPVSAAELAEAKTEILTDALKAMETAEGRARVIASSVLIDGDPRATERQLEAVRAVTVADVQRVARTWLADDRVAAIRYLPAAEGAAPEAGIAVAATVETRPLVAPRDIAVVTAASDAERVPLPPLGPVVAGHVPTPSATRLANGLTVVTVERHDVPLVTARLIGTAGAARDATGKAGTASLAATLLTRGTATRSATEIARAAEALGASIDTGAGREGSAIGITVATPALSPALDILADAARHATLAPAELERARAQAIDATQVTLTDPMELAGLAADRALFGASAYGGAVDGTPASLKAITRGDVQRAYAAAWSPDRATLILTGDITPAAAKALAERWFGDWRADGATPAALPTPVPMARPRTIAIDLPDAGQAGVVVSRGAIARGDGRYYPALIANTVLGGGYTSRLNQEIRIKRGLSYGARSDLHADRDTGWISAGASTKNASAPEVVGLIAGEMQRLGTAPITASELETRRSVLIGGFGRQIERTAGLATLVANQLLDGLPVDEMTRYTAQVRDTPTAAVQRAAATLFDPAATVTVVVGDARQFGDALRKARPATETIPATALNLDSATLR</sequence>
<evidence type="ECO:0000256" key="3">
    <source>
        <dbReference type="SAM" id="SignalP"/>
    </source>
</evidence>
<evidence type="ECO:0000313" key="7">
    <source>
        <dbReference type="Proteomes" id="UP001165565"/>
    </source>
</evidence>
<feature type="domain" description="Peptidase M16 N-terminal" evidence="4">
    <location>
        <begin position="43"/>
        <end position="189"/>
    </location>
</feature>
<keyword evidence="3" id="KW-0732">Signal</keyword>
<comment type="similarity">
    <text evidence="1">Belongs to the peptidase M16 family.</text>
</comment>
<dbReference type="AlphaFoldDB" id="A0AA41Z9T4"/>
<dbReference type="SUPFAM" id="SSF63411">
    <property type="entry name" value="LuxS/MPP-like metallohydrolase"/>
    <property type="match status" value="4"/>
</dbReference>
<evidence type="ECO:0000259" key="5">
    <source>
        <dbReference type="Pfam" id="PF05193"/>
    </source>
</evidence>
<dbReference type="GO" id="GO:0008237">
    <property type="term" value="F:metallopeptidase activity"/>
    <property type="evidence" value="ECO:0007669"/>
    <property type="project" value="UniProtKB-KW"/>
</dbReference>
<proteinExistence type="inferred from homology"/>
<evidence type="ECO:0000313" key="6">
    <source>
        <dbReference type="EMBL" id="MCW6536572.1"/>
    </source>
</evidence>
<feature type="signal peptide" evidence="3">
    <location>
        <begin position="1"/>
        <end position="18"/>
    </location>
</feature>